<reference evidence="1 2" key="1">
    <citation type="submission" date="2017-09" db="EMBL/GenBank/DDBJ databases">
        <title>Depth-based differentiation of microbial function through sediment-hosted aquifers and enrichment of novel symbionts in the deep terrestrial subsurface.</title>
        <authorList>
            <person name="Probst A.J."/>
            <person name="Ladd B."/>
            <person name="Jarett J.K."/>
            <person name="Geller-Mcgrath D.E."/>
            <person name="Sieber C.M."/>
            <person name="Emerson J.B."/>
            <person name="Anantharaman K."/>
            <person name="Thomas B.C."/>
            <person name="Malmstrom R."/>
            <person name="Stieglmeier M."/>
            <person name="Klingl A."/>
            <person name="Woyke T."/>
            <person name="Ryan C.M."/>
            <person name="Banfield J.F."/>
        </authorList>
    </citation>
    <scope>NUCLEOTIDE SEQUENCE [LARGE SCALE GENOMIC DNA]</scope>
    <source>
        <strain evidence="1">CG11_big_fil_rev_8_21_14_0_20_40_12</strain>
    </source>
</reference>
<accession>A0A2H0KF82</accession>
<organism evidence="1 2">
    <name type="scientific">Candidatus Shapirobacteria bacterium CG11_big_fil_rev_8_21_14_0_20_40_12</name>
    <dbReference type="NCBI Taxonomy" id="1974889"/>
    <lineage>
        <taxon>Bacteria</taxon>
        <taxon>Candidatus Shapironibacteriota</taxon>
    </lineage>
</organism>
<gene>
    <name evidence="1" type="ORF">COV89_03305</name>
</gene>
<sequence>MTKEEKIKQLQLKLAEYEKRLAFKMKFYRGVIHESALSELKHSEVMVLRDMIGSLKKEISDLQK</sequence>
<comment type="caution">
    <text evidence="1">The sequence shown here is derived from an EMBL/GenBank/DDBJ whole genome shotgun (WGS) entry which is preliminary data.</text>
</comment>
<evidence type="ECO:0000313" key="1">
    <source>
        <dbReference type="EMBL" id="PIQ69909.1"/>
    </source>
</evidence>
<evidence type="ECO:0000313" key="2">
    <source>
        <dbReference type="Proteomes" id="UP000231371"/>
    </source>
</evidence>
<dbReference type="AlphaFoldDB" id="A0A2H0KF82"/>
<dbReference type="Proteomes" id="UP000231371">
    <property type="component" value="Unassembled WGS sequence"/>
</dbReference>
<dbReference type="EMBL" id="PCVI01000052">
    <property type="protein sequence ID" value="PIQ69909.1"/>
    <property type="molecule type" value="Genomic_DNA"/>
</dbReference>
<name>A0A2H0KF82_9BACT</name>
<proteinExistence type="predicted"/>
<protein>
    <submittedName>
        <fullName evidence="1">Uncharacterized protein</fullName>
    </submittedName>
</protein>